<keyword evidence="1" id="KW-0472">Membrane</keyword>
<evidence type="ECO:0000313" key="2">
    <source>
        <dbReference type="EMBL" id="KAJ2897732.1"/>
    </source>
</evidence>
<keyword evidence="3" id="KW-1185">Reference proteome</keyword>
<keyword evidence="1" id="KW-0812">Transmembrane</keyword>
<dbReference type="Proteomes" id="UP001201980">
    <property type="component" value="Unassembled WGS sequence"/>
</dbReference>
<protein>
    <submittedName>
        <fullName evidence="2">Uncharacterized protein</fullName>
    </submittedName>
</protein>
<comment type="caution">
    <text evidence="2">The sequence shown here is derived from an EMBL/GenBank/DDBJ whole genome shotgun (WGS) entry which is preliminary data.</text>
</comment>
<accession>A0AAD5WPJ2</accession>
<proteinExistence type="predicted"/>
<reference evidence="2" key="1">
    <citation type="submission" date="2022-07" db="EMBL/GenBank/DDBJ databases">
        <title>Draft genome sequence of Zalerion maritima ATCC 34329, a (micro)plastics degrading marine fungus.</title>
        <authorList>
            <person name="Paco A."/>
            <person name="Goncalves M.F.M."/>
            <person name="Rocha-Santos T.A.P."/>
            <person name="Alves A."/>
        </authorList>
    </citation>
    <scope>NUCLEOTIDE SEQUENCE</scope>
    <source>
        <strain evidence="2">ATCC 34329</strain>
    </source>
</reference>
<keyword evidence="1" id="KW-1133">Transmembrane helix</keyword>
<sequence>MSGTLPGSLEHTATSPSESLMKICVRLVGDMEMPKEPDDSSRAFMFSNAMRQVWVLDNTHRKWRELNQPLPMHLEQVSRAKPTTSNQDPMSAYYAQELLVEQTEVLEVFQQNQTDASFLLAFIAMVFQYAFSGTSTFLIASLTRPDAFPNSPLAKQIHSALSNSLITCRQDRKEFHASLSCILTEVSSLLRTKFGDGSPTTLITLVLLDLPGASYYLSVMPFAVKRMNNRCSILPPILIPVIYTWRPDRGDTRYHLILWKRAHEEAFSCGARLQNLDSHKRCCLSGRALVCSSLAFEHQCVFQRGVPGTWHATAVALLEEAIRYLIVLQGEDFYVARHYKKVVQYWHRKYERTKIIETEHGEANE</sequence>
<name>A0AAD5WPJ2_9PEZI</name>
<evidence type="ECO:0000313" key="3">
    <source>
        <dbReference type="Proteomes" id="UP001201980"/>
    </source>
</evidence>
<dbReference type="AlphaFoldDB" id="A0AAD5WPJ2"/>
<feature type="transmembrane region" description="Helical" evidence="1">
    <location>
        <begin position="118"/>
        <end position="142"/>
    </location>
</feature>
<organism evidence="2 3">
    <name type="scientific">Zalerion maritima</name>
    <dbReference type="NCBI Taxonomy" id="339359"/>
    <lineage>
        <taxon>Eukaryota</taxon>
        <taxon>Fungi</taxon>
        <taxon>Dikarya</taxon>
        <taxon>Ascomycota</taxon>
        <taxon>Pezizomycotina</taxon>
        <taxon>Sordariomycetes</taxon>
        <taxon>Lulworthiomycetidae</taxon>
        <taxon>Lulworthiales</taxon>
        <taxon>Lulworthiaceae</taxon>
        <taxon>Zalerion</taxon>
    </lineage>
</organism>
<gene>
    <name evidence="2" type="ORF">MKZ38_004408</name>
</gene>
<dbReference type="EMBL" id="JAKWBI020000259">
    <property type="protein sequence ID" value="KAJ2897732.1"/>
    <property type="molecule type" value="Genomic_DNA"/>
</dbReference>
<feature type="transmembrane region" description="Helical" evidence="1">
    <location>
        <begin position="202"/>
        <end position="224"/>
    </location>
</feature>
<evidence type="ECO:0000256" key="1">
    <source>
        <dbReference type="SAM" id="Phobius"/>
    </source>
</evidence>